<gene>
    <name evidence="5" type="ORF">DW888_20675</name>
</gene>
<dbReference type="InterPro" id="IPR003313">
    <property type="entry name" value="AraC-bd"/>
</dbReference>
<keyword evidence="2" id="KW-0238">DNA-binding</keyword>
<dbReference type="Pfam" id="PF02311">
    <property type="entry name" value="AraC_binding"/>
    <property type="match status" value="1"/>
</dbReference>
<dbReference type="Proteomes" id="UP000284379">
    <property type="component" value="Unassembled WGS sequence"/>
</dbReference>
<proteinExistence type="predicted"/>
<protein>
    <submittedName>
        <fullName evidence="5">AraC family transcriptional regulator</fullName>
    </submittedName>
</protein>
<dbReference type="Gene3D" id="2.60.120.280">
    <property type="entry name" value="Regulatory protein AraC"/>
    <property type="match status" value="1"/>
</dbReference>
<evidence type="ECO:0000259" key="4">
    <source>
        <dbReference type="PROSITE" id="PS01124"/>
    </source>
</evidence>
<keyword evidence="3" id="KW-0804">Transcription</keyword>
<evidence type="ECO:0000256" key="2">
    <source>
        <dbReference type="ARBA" id="ARBA00023125"/>
    </source>
</evidence>
<comment type="caution">
    <text evidence="5">The sequence shown here is derived from an EMBL/GenBank/DDBJ whole genome shotgun (WGS) entry which is preliminary data.</text>
</comment>
<dbReference type="CDD" id="cd06986">
    <property type="entry name" value="cupin_MmsR-like_N"/>
    <property type="match status" value="1"/>
</dbReference>
<evidence type="ECO:0000256" key="1">
    <source>
        <dbReference type="ARBA" id="ARBA00023015"/>
    </source>
</evidence>
<feature type="domain" description="HTH araC/xylS-type" evidence="4">
    <location>
        <begin position="194"/>
        <end position="292"/>
    </location>
</feature>
<accession>A0A413V4C7</accession>
<reference evidence="5 6" key="1">
    <citation type="submission" date="2018-08" db="EMBL/GenBank/DDBJ databases">
        <title>A genome reference for cultivated species of the human gut microbiota.</title>
        <authorList>
            <person name="Zou Y."/>
            <person name="Xue W."/>
            <person name="Luo G."/>
        </authorList>
    </citation>
    <scope>NUCLEOTIDE SEQUENCE [LARGE SCALE GENOMIC DNA]</scope>
    <source>
        <strain evidence="5 6">AM40-30BH</strain>
    </source>
</reference>
<dbReference type="PROSITE" id="PS01124">
    <property type="entry name" value="HTH_ARAC_FAMILY_2"/>
    <property type="match status" value="1"/>
</dbReference>
<dbReference type="InterPro" id="IPR018060">
    <property type="entry name" value="HTH_AraC"/>
</dbReference>
<evidence type="ECO:0000313" key="5">
    <source>
        <dbReference type="EMBL" id="RHB28428.1"/>
    </source>
</evidence>
<dbReference type="AlphaFoldDB" id="A0A413V4C7"/>
<dbReference type="GeneID" id="69504109"/>
<name>A0A413V4C7_9BACE</name>
<keyword evidence="1" id="KW-0805">Transcription regulation</keyword>
<dbReference type="SMART" id="SM00342">
    <property type="entry name" value="HTH_ARAC"/>
    <property type="match status" value="1"/>
</dbReference>
<dbReference type="Gene3D" id="1.10.10.60">
    <property type="entry name" value="Homeodomain-like"/>
    <property type="match status" value="2"/>
</dbReference>
<dbReference type="PANTHER" id="PTHR43280:SF30">
    <property type="entry name" value="MMSAB OPERON REGULATORY PROTEIN"/>
    <property type="match status" value="1"/>
</dbReference>
<evidence type="ECO:0000256" key="3">
    <source>
        <dbReference type="ARBA" id="ARBA00023163"/>
    </source>
</evidence>
<dbReference type="RefSeq" id="WP_007487593.1">
    <property type="nucleotide sequence ID" value="NZ_CABJFV010000040.1"/>
</dbReference>
<dbReference type="PANTHER" id="PTHR43280">
    <property type="entry name" value="ARAC-FAMILY TRANSCRIPTIONAL REGULATOR"/>
    <property type="match status" value="1"/>
</dbReference>
<dbReference type="SUPFAM" id="SSF51215">
    <property type="entry name" value="Regulatory protein AraC"/>
    <property type="match status" value="1"/>
</dbReference>
<dbReference type="Pfam" id="PF12833">
    <property type="entry name" value="HTH_18"/>
    <property type="match status" value="1"/>
</dbReference>
<dbReference type="EMBL" id="QSGO01000040">
    <property type="protein sequence ID" value="RHB28428.1"/>
    <property type="molecule type" value="Genomic_DNA"/>
</dbReference>
<evidence type="ECO:0000313" key="6">
    <source>
        <dbReference type="Proteomes" id="UP000284379"/>
    </source>
</evidence>
<dbReference type="GO" id="GO:0003700">
    <property type="term" value="F:DNA-binding transcription factor activity"/>
    <property type="evidence" value="ECO:0007669"/>
    <property type="project" value="InterPro"/>
</dbReference>
<dbReference type="GO" id="GO:0043565">
    <property type="term" value="F:sequence-specific DNA binding"/>
    <property type="evidence" value="ECO:0007669"/>
    <property type="project" value="InterPro"/>
</dbReference>
<dbReference type="SUPFAM" id="SSF46689">
    <property type="entry name" value="Homeodomain-like"/>
    <property type="match status" value="2"/>
</dbReference>
<organism evidence="5 6">
    <name type="scientific">Bacteroides nordii</name>
    <dbReference type="NCBI Taxonomy" id="291645"/>
    <lineage>
        <taxon>Bacteria</taxon>
        <taxon>Pseudomonadati</taxon>
        <taxon>Bacteroidota</taxon>
        <taxon>Bacteroidia</taxon>
        <taxon>Bacteroidales</taxon>
        <taxon>Bacteroidaceae</taxon>
        <taxon>Bacteroides</taxon>
    </lineage>
</organism>
<dbReference type="InterPro" id="IPR037923">
    <property type="entry name" value="HTH-like"/>
</dbReference>
<dbReference type="InterPro" id="IPR009057">
    <property type="entry name" value="Homeodomain-like_sf"/>
</dbReference>
<sequence length="312" mass="36611">MLKIKEGFKGERLISLPSFVIEEFKNDELGKELYFSNMGYFPNAEYHYCRRESGNSTDYILIYCVKGEGWLEYNGKKSKVTEDQFFIIPQGTPHAYGSSKGKPWSIYWIHFNGKKAGYFSKGFDIPQDMPYNSQSRFKNKIDMFEEIFDTLQQESSTEQMSYATSVFFHFLGIIRCSNQNKKESETIRESNIIDTSLKFMRENLHKHLSLKNMAEHVNLSVSYFSRIFIAQIGTSPSKYLAQLRMEKACHYLEETEMKVNQISPLVGFDDPLYFSRLFTNYLKLSPTQYRENKNRTIYFRTTVQTSHHIMAV</sequence>